<evidence type="ECO:0000313" key="2">
    <source>
        <dbReference type="EMBL" id="MBB5712776.1"/>
    </source>
</evidence>
<dbReference type="Gene3D" id="3.40.50.2000">
    <property type="entry name" value="Glycogen Phosphorylase B"/>
    <property type="match status" value="2"/>
</dbReference>
<keyword evidence="3" id="KW-1185">Reference proteome</keyword>
<proteinExistence type="predicted"/>
<dbReference type="RefSeq" id="WP_184091561.1">
    <property type="nucleotide sequence ID" value="NZ_JACIJF010000025.1"/>
</dbReference>
<dbReference type="EMBL" id="JACIJF010000025">
    <property type="protein sequence ID" value="MBB5712776.1"/>
    <property type="molecule type" value="Genomic_DNA"/>
</dbReference>
<gene>
    <name evidence="2" type="ORF">FHT02_004037</name>
</gene>
<dbReference type="SUPFAM" id="SSF53756">
    <property type="entry name" value="UDP-Glycosyltransferase/glycogen phosphorylase"/>
    <property type="match status" value="1"/>
</dbReference>
<reference evidence="2 3" key="1">
    <citation type="submission" date="2020-08" db="EMBL/GenBank/DDBJ databases">
        <title>Genomic Encyclopedia of Type Strains, Phase IV (KMG-IV): sequencing the most valuable type-strain genomes for metagenomic binning, comparative biology and taxonomic classification.</title>
        <authorList>
            <person name="Goeker M."/>
        </authorList>
    </citation>
    <scope>NUCLEOTIDE SEQUENCE [LARGE SCALE GENOMIC DNA]</scope>
    <source>
        <strain evidence="2 3">DSM 26736</strain>
    </source>
</reference>
<organism evidence="2 3">
    <name type="scientific">Sphingomonas xinjiangensis</name>
    <dbReference type="NCBI Taxonomy" id="643568"/>
    <lineage>
        <taxon>Bacteria</taxon>
        <taxon>Pseudomonadati</taxon>
        <taxon>Pseudomonadota</taxon>
        <taxon>Alphaproteobacteria</taxon>
        <taxon>Sphingomonadales</taxon>
        <taxon>Sphingomonadaceae</taxon>
        <taxon>Sphingomonas</taxon>
    </lineage>
</organism>
<name>A0A840YSV3_9SPHN</name>
<accession>A0A840YSV3</accession>
<dbReference type="AlphaFoldDB" id="A0A840YSV3"/>
<sequence length="363" mass="40866">MKISIWSYANLERVYGVAFSLARFLRAQGHDVRVLYVGEVDKRFVDEDGIEVRSIRSPARSGLKRALVFWWGVLRARDRSDAILMVGTRSALFSWPFWSLRRGRTIVFAYELDGDGRMEAVANRLLRAVDHVVEVNGHRARLRAVIARRPDAVIRNVPDRKTAGQISALHGVPRAPNPHRIMYGGLIAHYQGLDLLVRGFAQSEARELELIGNHEEAAYLDMLRAIPLPPDKRLTITGPMPRPVLLQRLWAEAAALVCLYPYRDIAGRMNRLNTKYAEPTKYYEYILLGIPFVTFRHPSLPQGEDGIFTVSQSEDAIADGLNRALACSRTREGRPFARGGGFPVYEAELASILPLLKRPSTSP</sequence>
<dbReference type="Proteomes" id="UP000527143">
    <property type="component" value="Unassembled WGS sequence"/>
</dbReference>
<dbReference type="Pfam" id="PF13579">
    <property type="entry name" value="Glyco_trans_4_4"/>
    <property type="match status" value="1"/>
</dbReference>
<protein>
    <submittedName>
        <fullName evidence="2">Glycosyltransferase involved in cell wall biosynthesis</fullName>
    </submittedName>
</protein>
<dbReference type="InterPro" id="IPR028098">
    <property type="entry name" value="Glyco_trans_4-like_N"/>
</dbReference>
<dbReference type="GO" id="GO:0016757">
    <property type="term" value="F:glycosyltransferase activity"/>
    <property type="evidence" value="ECO:0007669"/>
    <property type="project" value="UniProtKB-ARBA"/>
</dbReference>
<evidence type="ECO:0000313" key="3">
    <source>
        <dbReference type="Proteomes" id="UP000527143"/>
    </source>
</evidence>
<comment type="caution">
    <text evidence="2">The sequence shown here is derived from an EMBL/GenBank/DDBJ whole genome shotgun (WGS) entry which is preliminary data.</text>
</comment>
<evidence type="ECO:0000259" key="1">
    <source>
        <dbReference type="Pfam" id="PF13579"/>
    </source>
</evidence>
<feature type="domain" description="Glycosyltransferase subfamily 4-like N-terminal" evidence="1">
    <location>
        <begin position="20"/>
        <end position="129"/>
    </location>
</feature>
<keyword evidence="2" id="KW-0808">Transferase</keyword>